<accession>A0ACC2XN97</accession>
<proteinExistence type="predicted"/>
<reference evidence="1" key="1">
    <citation type="submission" date="2023-04" db="EMBL/GenBank/DDBJ databases">
        <title>Draft Genome sequencing of Naganishia species isolated from polar environments using Oxford Nanopore Technology.</title>
        <authorList>
            <person name="Leo P."/>
            <person name="Venkateswaran K."/>
        </authorList>
    </citation>
    <scope>NUCLEOTIDE SEQUENCE</scope>
    <source>
        <strain evidence="1">MNA-CCFEE 5425</strain>
    </source>
</reference>
<dbReference type="EMBL" id="JASBWU010000001">
    <property type="protein sequence ID" value="KAJ9125544.1"/>
    <property type="molecule type" value="Genomic_DNA"/>
</dbReference>
<organism evidence="1 2">
    <name type="scientific">Naganishia vaughanmartiniae</name>
    <dbReference type="NCBI Taxonomy" id="1424756"/>
    <lineage>
        <taxon>Eukaryota</taxon>
        <taxon>Fungi</taxon>
        <taxon>Dikarya</taxon>
        <taxon>Basidiomycota</taxon>
        <taxon>Agaricomycotina</taxon>
        <taxon>Tremellomycetes</taxon>
        <taxon>Filobasidiales</taxon>
        <taxon>Filobasidiaceae</taxon>
        <taxon>Naganishia</taxon>
    </lineage>
</organism>
<evidence type="ECO:0000313" key="2">
    <source>
        <dbReference type="Proteomes" id="UP001243375"/>
    </source>
</evidence>
<name>A0ACC2XN97_9TREE</name>
<comment type="caution">
    <text evidence="1">The sequence shown here is derived from an EMBL/GenBank/DDBJ whole genome shotgun (WGS) entry which is preliminary data.</text>
</comment>
<sequence length="193" mass="20693">MPSHESQLAAVAIASAVFGYWLATALRLPSVSEVESANVKPKQTPATVSAPTPSEPSQQSKKKNKQKQKSVPVPIAAEEEGEIDTGSDSENEKEAINQASLDQVKAGKWEECKLVLVVNQELGMTKGKIAAQCGHATLACYKTLLSQNPKLLNHWEQTGQAKVAVKCTSTAELLKLQSEARALNLCARSIQDA</sequence>
<dbReference type="Proteomes" id="UP001243375">
    <property type="component" value="Unassembled WGS sequence"/>
</dbReference>
<gene>
    <name evidence="1" type="ORF">QFC22_000506</name>
</gene>
<keyword evidence="2" id="KW-1185">Reference proteome</keyword>
<protein>
    <submittedName>
        <fullName evidence="1">Uncharacterized protein</fullName>
    </submittedName>
</protein>
<evidence type="ECO:0000313" key="1">
    <source>
        <dbReference type="EMBL" id="KAJ9125544.1"/>
    </source>
</evidence>